<evidence type="ECO:0000313" key="3">
    <source>
        <dbReference type="EMBL" id="QDO96364.1"/>
    </source>
</evidence>
<sequence length="343" mass="37502">MKLVRKSLIAVIALLAFGQSAPAHAQAQVTVYCSLLAEWCEIMRAEFERSTGIKAAVSTKSTGETFAQIRAEAENPRGDVWWGGPSDSHLQAAELNLLEEYRSPTLAKLHPWAQRAAEISKYRSIGIYAGTLGLVWNTEALAKRKLPAPRCWADMIKPAYRDEVQMSNPTTSGTSYVMLATLVQIMGEEPAFAYLKALHANINQYPRSGAAPMANVARGESVTAITWMFAAVAEAQLGAPVTSVAPCEGTGYEIGSMSIIKGSRNLEAAKKWYEFALTPAAQATGVKAKSFQIPSHVDAPIPPNTPKLEEVKLINYDFAKYGQASERKRILDRWEKEISSLPK</sequence>
<evidence type="ECO:0000313" key="4">
    <source>
        <dbReference type="Proteomes" id="UP000317496"/>
    </source>
</evidence>
<dbReference type="Proteomes" id="UP000317496">
    <property type="component" value="Chromosome"/>
</dbReference>
<organism evidence="3 4">
    <name type="scientific">Ferrovibrio terrae</name>
    <dbReference type="NCBI Taxonomy" id="2594003"/>
    <lineage>
        <taxon>Bacteria</taxon>
        <taxon>Pseudomonadati</taxon>
        <taxon>Pseudomonadota</taxon>
        <taxon>Alphaproteobacteria</taxon>
        <taxon>Rhodospirillales</taxon>
        <taxon>Rhodospirillaceae</taxon>
        <taxon>Ferrovibrio</taxon>
    </lineage>
</organism>
<evidence type="ECO:0000256" key="1">
    <source>
        <dbReference type="ARBA" id="ARBA00022729"/>
    </source>
</evidence>
<feature type="signal peptide" evidence="2">
    <location>
        <begin position="1"/>
        <end position="25"/>
    </location>
</feature>
<dbReference type="PANTHER" id="PTHR30006">
    <property type="entry name" value="THIAMINE-BINDING PERIPLASMIC PROTEIN-RELATED"/>
    <property type="match status" value="1"/>
</dbReference>
<name>A0A516GXU1_9PROT</name>
<proteinExistence type="predicted"/>
<dbReference type="Gene3D" id="3.40.190.10">
    <property type="entry name" value="Periplasmic binding protein-like II"/>
    <property type="match status" value="2"/>
</dbReference>
<keyword evidence="1 2" id="KW-0732">Signal</keyword>
<dbReference type="GO" id="GO:0030976">
    <property type="term" value="F:thiamine pyrophosphate binding"/>
    <property type="evidence" value="ECO:0007669"/>
    <property type="project" value="TreeGrafter"/>
</dbReference>
<dbReference type="PIRSF" id="PIRSF002825">
    <property type="entry name" value="CfbpA"/>
    <property type="match status" value="1"/>
</dbReference>
<dbReference type="InterPro" id="IPR026045">
    <property type="entry name" value="Ferric-bd"/>
</dbReference>
<dbReference type="GO" id="GO:0030288">
    <property type="term" value="C:outer membrane-bounded periplasmic space"/>
    <property type="evidence" value="ECO:0007669"/>
    <property type="project" value="TreeGrafter"/>
</dbReference>
<dbReference type="OrthoDB" id="9766989at2"/>
<accession>A0A516GXU1</accession>
<dbReference type="AlphaFoldDB" id="A0A516GXU1"/>
<dbReference type="KEGG" id="fer:FNB15_03305"/>
<dbReference type="EMBL" id="CP041636">
    <property type="protein sequence ID" value="QDO96364.1"/>
    <property type="molecule type" value="Genomic_DNA"/>
</dbReference>
<dbReference type="Pfam" id="PF13343">
    <property type="entry name" value="SBP_bac_6"/>
    <property type="match status" value="1"/>
</dbReference>
<dbReference type="PANTHER" id="PTHR30006:SF2">
    <property type="entry name" value="ABC TRANSPORTER SUBSTRATE-BINDING PROTEIN"/>
    <property type="match status" value="1"/>
</dbReference>
<dbReference type="RefSeq" id="WP_144067345.1">
    <property type="nucleotide sequence ID" value="NZ_CP041636.1"/>
</dbReference>
<dbReference type="CDD" id="cd13544">
    <property type="entry name" value="PBP2_Fbp_like_1"/>
    <property type="match status" value="1"/>
</dbReference>
<dbReference type="GO" id="GO:0030975">
    <property type="term" value="F:thiamine binding"/>
    <property type="evidence" value="ECO:0007669"/>
    <property type="project" value="TreeGrafter"/>
</dbReference>
<keyword evidence="4" id="KW-1185">Reference proteome</keyword>
<feature type="chain" id="PRO_5021749076" evidence="2">
    <location>
        <begin position="26"/>
        <end position="343"/>
    </location>
</feature>
<protein>
    <submittedName>
        <fullName evidence="3">ABC transporter substrate-binding protein</fullName>
    </submittedName>
</protein>
<gene>
    <name evidence="3" type="ORF">FNB15_03305</name>
</gene>
<dbReference type="SUPFAM" id="SSF53850">
    <property type="entry name" value="Periplasmic binding protein-like II"/>
    <property type="match status" value="1"/>
</dbReference>
<dbReference type="GO" id="GO:0015888">
    <property type="term" value="P:thiamine transport"/>
    <property type="evidence" value="ECO:0007669"/>
    <property type="project" value="TreeGrafter"/>
</dbReference>
<reference evidence="3 4" key="1">
    <citation type="submission" date="2019-07" db="EMBL/GenBank/DDBJ databases">
        <title>Genome sequencing for Ferrovibrio sp. K5.</title>
        <authorList>
            <person name="Park S.-J."/>
        </authorList>
    </citation>
    <scope>NUCLEOTIDE SEQUENCE [LARGE SCALE GENOMIC DNA]</scope>
    <source>
        <strain evidence="3 4">K5</strain>
    </source>
</reference>
<evidence type="ECO:0000256" key="2">
    <source>
        <dbReference type="SAM" id="SignalP"/>
    </source>
</evidence>